<dbReference type="AlphaFoldDB" id="A0AAW9FNV7"/>
<dbReference type="EMBL" id="JAVRAF010000014">
    <property type="protein sequence ID" value="MDX8305188.1"/>
    <property type="molecule type" value="Genomic_DNA"/>
</dbReference>
<evidence type="ECO:0000313" key="4">
    <source>
        <dbReference type="Proteomes" id="UP001277561"/>
    </source>
</evidence>
<gene>
    <name evidence="2" type="ORF">RMR22_23340</name>
    <name evidence="3" type="ORF">RMS29_24625</name>
</gene>
<dbReference type="Proteomes" id="UP001277561">
    <property type="component" value="Unassembled WGS sequence"/>
</dbReference>
<evidence type="ECO:0000313" key="2">
    <source>
        <dbReference type="EMBL" id="MDX8305188.1"/>
    </source>
</evidence>
<feature type="region of interest" description="Disordered" evidence="1">
    <location>
        <begin position="115"/>
        <end position="162"/>
    </location>
</feature>
<evidence type="ECO:0000256" key="1">
    <source>
        <dbReference type="SAM" id="MobiDB-lite"/>
    </source>
</evidence>
<organism evidence="2">
    <name type="scientific">Agrobacterium rosae</name>
    <dbReference type="NCBI Taxonomy" id="1972867"/>
    <lineage>
        <taxon>Bacteria</taxon>
        <taxon>Pseudomonadati</taxon>
        <taxon>Pseudomonadota</taxon>
        <taxon>Alphaproteobacteria</taxon>
        <taxon>Hyphomicrobiales</taxon>
        <taxon>Rhizobiaceae</taxon>
        <taxon>Rhizobium/Agrobacterium group</taxon>
        <taxon>Agrobacterium</taxon>
    </lineage>
</organism>
<sequence length="178" mass="19734">MVKRAARKPASDKSIRKDGFVFASSGLDAVLVDYLYKQVPDGKRRDQMKRLMLLGLMQELGIQNDNMSFIPPRPIGISNREHPSTLEERFLERSSSTETFNNVRSRLIENDNDGSVTVDDLVKPRTPTSSAGPSTAFGSNMEDEDRPKIDVPTVVEGPESSNDTINGLNIQAFMAFKG</sequence>
<protein>
    <submittedName>
        <fullName evidence="2">Uncharacterized protein</fullName>
    </submittedName>
</protein>
<keyword evidence="4" id="KW-1185">Reference proteome</keyword>
<comment type="caution">
    <text evidence="2">The sequence shown here is derived from an EMBL/GenBank/DDBJ whole genome shotgun (WGS) entry which is preliminary data.</text>
</comment>
<evidence type="ECO:0000313" key="3">
    <source>
        <dbReference type="EMBL" id="MDX8332397.1"/>
    </source>
</evidence>
<name>A0AAW9FNV7_9HYPH</name>
<proteinExistence type="predicted"/>
<accession>A0AAW9FNV7</accession>
<dbReference type="RefSeq" id="WP_234625025.1">
    <property type="nucleotide sequence ID" value="NZ_CP192770.1"/>
</dbReference>
<feature type="compositionally biased region" description="Polar residues" evidence="1">
    <location>
        <begin position="126"/>
        <end position="138"/>
    </location>
</feature>
<dbReference type="EMBL" id="JAVRAD010000017">
    <property type="protein sequence ID" value="MDX8332397.1"/>
    <property type="molecule type" value="Genomic_DNA"/>
</dbReference>
<reference evidence="2 4" key="1">
    <citation type="journal article" date="2023" name="Phytobiomes J">
        <title>Deciphering the key players within the bacterial microbiota associated with aerial crown gall tumors on rhododendron: Insights into the gallobiome.</title>
        <authorList>
            <person name="Kuzmanovic N."/>
            <person name="Nesme J."/>
            <person name="Wolf J."/>
            <person name="Neumann-Schaal M."/>
            <person name="Petersen J."/>
            <person name="Fernandez-Gnecco G."/>
            <person name="Sproeer C."/>
            <person name="Bunk B."/>
            <person name="Overmann J."/>
            <person name="Sorensen S.J."/>
            <person name="Idczak E."/>
            <person name="Smalla K."/>
        </authorList>
    </citation>
    <scope>NUCLEOTIDE SEQUENCE</scope>
    <source>
        <strain evidence="2">Rho-11.1</strain>
        <strain evidence="4">rho-14.1</strain>
        <strain evidence="3">Rho-14.1</strain>
    </source>
</reference>